<evidence type="ECO:0000313" key="3">
    <source>
        <dbReference type="EMBL" id="CCA72351.1"/>
    </source>
</evidence>
<keyword evidence="4" id="KW-1185">Reference proteome</keyword>
<feature type="transmembrane region" description="Helical" evidence="2">
    <location>
        <begin position="23"/>
        <end position="50"/>
    </location>
</feature>
<dbReference type="EMBL" id="CAFZ01000159">
    <property type="protein sequence ID" value="CCA72351.1"/>
    <property type="molecule type" value="Genomic_DNA"/>
</dbReference>
<proteinExistence type="predicted"/>
<keyword evidence="2" id="KW-1133">Transmembrane helix</keyword>
<dbReference type="InParanoid" id="G4TM07"/>
<dbReference type="AlphaFoldDB" id="G4TM07"/>
<name>G4TM07_SERID</name>
<gene>
    <name evidence="3" type="ORF">PIIN_06285</name>
</gene>
<sequence>MWVVWAWNPLILELLRPYRLLDLLIPGVVLGICAMVEGALLWIIFGLCLAQRRAELIESLMRRSQSELEKEPEDPRLEDVAGEKDSDDGR</sequence>
<evidence type="ECO:0000256" key="2">
    <source>
        <dbReference type="SAM" id="Phobius"/>
    </source>
</evidence>
<evidence type="ECO:0000313" key="4">
    <source>
        <dbReference type="Proteomes" id="UP000007148"/>
    </source>
</evidence>
<keyword evidence="2" id="KW-0812">Transmembrane</keyword>
<organism evidence="3 4">
    <name type="scientific">Serendipita indica (strain DSM 11827)</name>
    <name type="common">Root endophyte fungus</name>
    <name type="synonym">Piriformospora indica</name>
    <dbReference type="NCBI Taxonomy" id="1109443"/>
    <lineage>
        <taxon>Eukaryota</taxon>
        <taxon>Fungi</taxon>
        <taxon>Dikarya</taxon>
        <taxon>Basidiomycota</taxon>
        <taxon>Agaricomycotina</taxon>
        <taxon>Agaricomycetes</taxon>
        <taxon>Sebacinales</taxon>
        <taxon>Serendipitaceae</taxon>
        <taxon>Serendipita</taxon>
    </lineage>
</organism>
<reference evidence="3 4" key="1">
    <citation type="journal article" date="2011" name="PLoS Pathog.">
        <title>Endophytic Life Strategies Decoded by Genome and Transcriptome Analyses of the Mutualistic Root Symbiont Piriformospora indica.</title>
        <authorList>
            <person name="Zuccaro A."/>
            <person name="Lahrmann U."/>
            <person name="Guldener U."/>
            <person name="Langen G."/>
            <person name="Pfiffi S."/>
            <person name="Biedenkopf D."/>
            <person name="Wong P."/>
            <person name="Samans B."/>
            <person name="Grimm C."/>
            <person name="Basiewicz M."/>
            <person name="Murat C."/>
            <person name="Martin F."/>
            <person name="Kogel K.H."/>
        </authorList>
    </citation>
    <scope>NUCLEOTIDE SEQUENCE [LARGE SCALE GENOMIC DNA]</scope>
    <source>
        <strain evidence="3 4">DSM 11827</strain>
    </source>
</reference>
<dbReference type="Proteomes" id="UP000007148">
    <property type="component" value="Unassembled WGS sequence"/>
</dbReference>
<dbReference type="HOGENOM" id="CLU_2441681_0_0_1"/>
<feature type="region of interest" description="Disordered" evidence="1">
    <location>
        <begin position="64"/>
        <end position="90"/>
    </location>
</feature>
<keyword evidence="2" id="KW-0472">Membrane</keyword>
<accession>G4TM07</accession>
<protein>
    <submittedName>
        <fullName evidence="3">Uncharacterized protein</fullName>
    </submittedName>
</protein>
<comment type="caution">
    <text evidence="3">The sequence shown here is derived from an EMBL/GenBank/DDBJ whole genome shotgun (WGS) entry which is preliminary data.</text>
</comment>
<evidence type="ECO:0000256" key="1">
    <source>
        <dbReference type="SAM" id="MobiDB-lite"/>
    </source>
</evidence>